<dbReference type="SUPFAM" id="SSF51695">
    <property type="entry name" value="PLC-like phosphodiesterases"/>
    <property type="match status" value="1"/>
</dbReference>
<protein>
    <submittedName>
        <fullName evidence="4">PI-PLC X domain-containing protein</fullName>
    </submittedName>
</protein>
<dbReference type="Gene3D" id="1.50.10.130">
    <property type="entry name" value="Terpene synthase, N-terminal domain"/>
    <property type="match status" value="1"/>
</dbReference>
<dbReference type="InterPro" id="IPR008930">
    <property type="entry name" value="Terpenoid_cyclase/PrenylTrfase"/>
</dbReference>
<accession>A0AAV9DGY4</accession>
<dbReference type="InterPro" id="IPR044814">
    <property type="entry name" value="Terpene_cyclase_plant_C1"/>
</dbReference>
<dbReference type="GO" id="GO:0016102">
    <property type="term" value="P:diterpenoid biosynthetic process"/>
    <property type="evidence" value="ECO:0007669"/>
    <property type="project" value="InterPro"/>
</dbReference>
<proteinExistence type="predicted"/>
<evidence type="ECO:0000313" key="5">
    <source>
        <dbReference type="Proteomes" id="UP001180020"/>
    </source>
</evidence>
<dbReference type="InterPro" id="IPR036965">
    <property type="entry name" value="Terpene_synth_N_sf"/>
</dbReference>
<dbReference type="InterPro" id="IPR034741">
    <property type="entry name" value="Terpene_cyclase-like_1_C"/>
</dbReference>
<reference evidence="4" key="1">
    <citation type="journal article" date="2023" name="Nat. Commun.">
        <title>Diploid and tetraploid genomes of Acorus and the evolution of monocots.</title>
        <authorList>
            <person name="Ma L."/>
            <person name="Liu K.W."/>
            <person name="Li Z."/>
            <person name="Hsiao Y.Y."/>
            <person name="Qi Y."/>
            <person name="Fu T."/>
            <person name="Tang G.D."/>
            <person name="Zhang D."/>
            <person name="Sun W.H."/>
            <person name="Liu D.K."/>
            <person name="Li Y."/>
            <person name="Chen G.Z."/>
            <person name="Liu X.D."/>
            <person name="Liao X.Y."/>
            <person name="Jiang Y.T."/>
            <person name="Yu X."/>
            <person name="Hao Y."/>
            <person name="Huang J."/>
            <person name="Zhao X.W."/>
            <person name="Ke S."/>
            <person name="Chen Y.Y."/>
            <person name="Wu W.L."/>
            <person name="Hsu J.L."/>
            <person name="Lin Y.F."/>
            <person name="Huang M.D."/>
            <person name="Li C.Y."/>
            <person name="Huang L."/>
            <person name="Wang Z.W."/>
            <person name="Zhao X."/>
            <person name="Zhong W.Y."/>
            <person name="Peng D.H."/>
            <person name="Ahmad S."/>
            <person name="Lan S."/>
            <person name="Zhang J.S."/>
            <person name="Tsai W.C."/>
            <person name="Van de Peer Y."/>
            <person name="Liu Z.J."/>
        </authorList>
    </citation>
    <scope>NUCLEOTIDE SEQUENCE</scope>
    <source>
        <strain evidence="4">CP</strain>
    </source>
</reference>
<dbReference type="SFLD" id="SFLDG01019">
    <property type="entry name" value="Terpene_Cyclase_Like_1_C_Termi"/>
    <property type="match status" value="1"/>
</dbReference>
<dbReference type="SFLD" id="SFLDS00005">
    <property type="entry name" value="Isoprenoid_Synthase_Type_I"/>
    <property type="match status" value="1"/>
</dbReference>
<dbReference type="PROSITE" id="PS50007">
    <property type="entry name" value="PIPLC_X_DOMAIN"/>
    <property type="match status" value="1"/>
</dbReference>
<dbReference type="Gene3D" id="3.20.20.190">
    <property type="entry name" value="Phosphatidylinositol (PI) phosphodiesterase"/>
    <property type="match status" value="1"/>
</dbReference>
<dbReference type="GO" id="GO:0008081">
    <property type="term" value="F:phosphoric diester hydrolase activity"/>
    <property type="evidence" value="ECO:0007669"/>
    <property type="project" value="InterPro"/>
</dbReference>
<gene>
    <name evidence="4" type="ORF">QJS10_CPB13g00632</name>
</gene>
<dbReference type="InterPro" id="IPR001906">
    <property type="entry name" value="Terpene_synth_N"/>
</dbReference>
<dbReference type="Pfam" id="PF03936">
    <property type="entry name" value="Terpene_synth_C"/>
    <property type="match status" value="1"/>
</dbReference>
<organism evidence="4 5">
    <name type="scientific">Acorus calamus</name>
    <name type="common">Sweet flag</name>
    <dbReference type="NCBI Taxonomy" id="4465"/>
    <lineage>
        <taxon>Eukaryota</taxon>
        <taxon>Viridiplantae</taxon>
        <taxon>Streptophyta</taxon>
        <taxon>Embryophyta</taxon>
        <taxon>Tracheophyta</taxon>
        <taxon>Spermatophyta</taxon>
        <taxon>Magnoliopsida</taxon>
        <taxon>Liliopsida</taxon>
        <taxon>Acoraceae</taxon>
        <taxon>Acorus</taxon>
    </lineage>
</organism>
<dbReference type="Gene3D" id="1.10.600.10">
    <property type="entry name" value="Farnesyl Diphosphate Synthase"/>
    <property type="match status" value="1"/>
</dbReference>
<dbReference type="InterPro" id="IPR008949">
    <property type="entry name" value="Isoprenoid_synthase_dom_sf"/>
</dbReference>
<dbReference type="CDD" id="cd08588">
    <property type="entry name" value="PI-PLCc_At5g67130_like"/>
    <property type="match status" value="1"/>
</dbReference>
<dbReference type="Pfam" id="PF26178">
    <property type="entry name" value="PI-PLC_cat"/>
    <property type="match status" value="1"/>
</dbReference>
<keyword evidence="5" id="KW-1185">Reference proteome</keyword>
<dbReference type="SUPFAM" id="SSF48576">
    <property type="entry name" value="Terpenoid synthases"/>
    <property type="match status" value="1"/>
</dbReference>
<dbReference type="EMBL" id="JAUJYO010000013">
    <property type="protein sequence ID" value="KAK1300167.1"/>
    <property type="molecule type" value="Genomic_DNA"/>
</dbReference>
<dbReference type="SUPFAM" id="SSF48239">
    <property type="entry name" value="Terpenoid cyclases/Protein prenyltransferases"/>
    <property type="match status" value="1"/>
</dbReference>
<keyword evidence="1" id="KW-0479">Metal-binding</keyword>
<dbReference type="CDD" id="cd00684">
    <property type="entry name" value="Terpene_cyclase_plant_C1"/>
    <property type="match status" value="1"/>
</dbReference>
<reference evidence="4" key="2">
    <citation type="submission" date="2023-06" db="EMBL/GenBank/DDBJ databases">
        <authorList>
            <person name="Ma L."/>
            <person name="Liu K.-W."/>
            <person name="Li Z."/>
            <person name="Hsiao Y.-Y."/>
            <person name="Qi Y."/>
            <person name="Fu T."/>
            <person name="Tang G."/>
            <person name="Zhang D."/>
            <person name="Sun W.-H."/>
            <person name="Liu D.-K."/>
            <person name="Li Y."/>
            <person name="Chen G.-Z."/>
            <person name="Liu X.-D."/>
            <person name="Liao X.-Y."/>
            <person name="Jiang Y.-T."/>
            <person name="Yu X."/>
            <person name="Hao Y."/>
            <person name="Huang J."/>
            <person name="Zhao X.-W."/>
            <person name="Ke S."/>
            <person name="Chen Y.-Y."/>
            <person name="Wu W.-L."/>
            <person name="Hsu J.-L."/>
            <person name="Lin Y.-F."/>
            <person name="Huang M.-D."/>
            <person name="Li C.-Y."/>
            <person name="Huang L."/>
            <person name="Wang Z.-W."/>
            <person name="Zhao X."/>
            <person name="Zhong W.-Y."/>
            <person name="Peng D.-H."/>
            <person name="Ahmad S."/>
            <person name="Lan S."/>
            <person name="Zhang J.-S."/>
            <person name="Tsai W.-C."/>
            <person name="Van De Peer Y."/>
            <person name="Liu Z.-J."/>
        </authorList>
    </citation>
    <scope>NUCLEOTIDE SEQUENCE</scope>
    <source>
        <strain evidence="4">CP</strain>
        <tissue evidence="4">Leaves</tissue>
    </source>
</reference>
<feature type="domain" description="Terpene synthase N-terminal" evidence="2">
    <location>
        <begin position="4"/>
        <end position="97"/>
    </location>
</feature>
<evidence type="ECO:0000256" key="1">
    <source>
        <dbReference type="ARBA" id="ARBA00022723"/>
    </source>
</evidence>
<sequence length="732" mass="82033">MYIDDDLHSFALRFRLMRQRGYNTPSDGFKKFTNENMKFKESLSIDGRGLLSLYEAGHLGLPGEKILDEAIAFAGQHLKLMKDQVSESLSMDIERALDIPLRRGMARLQARHYIDVYERDDQRCDALLQLAKLDFNRVQCLLQKELKAISVWWKDLGLIKKLNFARDRLVECYFWILGVCHETHQSRSRSVMAKVLVLLSMMDAIYDVHGMLDELITFNDVIQREDMEAMKHLPEYMQIFIHALADSYTEIEKDLSLDGNSYRMDYLKEMIKLMSRSYLQEAIWAGDKYVPTFKEHLQLSLLSCGYPALHCVALVGATEEEHVTKEALDWVVSVPRITHSSALICRLMDDIYDLNQDKVGQTCVANGNCDAGLRCETCVTGGGAQPRCTQIQTYNPQSKAKGLPFNRYSWLTTHNSFAQLGLKSFTGVPRVTFDNQQDSVTDQLNNGVRGLMLDMYDFQNDIWLCHSFSGNCYNFTAFQPAINVLKEIQSFLQSNPSEIITIFIEDYVTSPQGLTKVFDAAGLRKYWFPVSRMPKNGGDWPLISDMVSQNQRLIVFTSKSAKEASEGIAYNWRYVLENQYGDDGMNPGLCPNRAESPAMNSTMASLVLVNHFPTNPNLTNACRDNSASLLAMVNTCEVASGNRWPNFITVDFYTRSDGGGAPEATDVANGHLVCGCTNIAYCKVNASYGTCDVPAETEAPAGSPIPKAQSGASLVGKPGLLMTLAVASLVFV</sequence>
<dbReference type="InterPro" id="IPR005630">
    <property type="entry name" value="Terpene_synthase_metal-bd"/>
</dbReference>
<dbReference type="InterPro" id="IPR017946">
    <property type="entry name" value="PLC-like_Pdiesterase_TIM-brl"/>
</dbReference>
<feature type="domain" description="Terpene synthase metal-binding" evidence="3">
    <location>
        <begin position="154"/>
        <end position="361"/>
    </location>
</feature>
<dbReference type="Pfam" id="PF01397">
    <property type="entry name" value="Terpene_synth"/>
    <property type="match status" value="1"/>
</dbReference>
<evidence type="ECO:0000259" key="3">
    <source>
        <dbReference type="Pfam" id="PF03936"/>
    </source>
</evidence>
<dbReference type="InterPro" id="IPR051057">
    <property type="entry name" value="PI-PLC_domain"/>
</dbReference>
<dbReference type="Proteomes" id="UP001180020">
    <property type="component" value="Unassembled WGS sequence"/>
</dbReference>
<dbReference type="AlphaFoldDB" id="A0AAV9DGY4"/>
<dbReference type="PANTHER" id="PTHR13593:SF89">
    <property type="entry name" value="PLC-LIKE PHOSPHODIESTERASES SUPERFAMILY PROTEIN"/>
    <property type="match status" value="1"/>
</dbReference>
<dbReference type="GO" id="GO:0010333">
    <property type="term" value="F:terpene synthase activity"/>
    <property type="evidence" value="ECO:0007669"/>
    <property type="project" value="InterPro"/>
</dbReference>
<comment type="caution">
    <text evidence="4">The sequence shown here is derived from an EMBL/GenBank/DDBJ whole genome shotgun (WGS) entry which is preliminary data.</text>
</comment>
<name>A0AAV9DGY4_ACOCL</name>
<evidence type="ECO:0000259" key="2">
    <source>
        <dbReference type="Pfam" id="PF01397"/>
    </source>
</evidence>
<evidence type="ECO:0000313" key="4">
    <source>
        <dbReference type="EMBL" id="KAK1300167.1"/>
    </source>
</evidence>
<dbReference type="PANTHER" id="PTHR13593">
    <property type="match status" value="1"/>
</dbReference>
<dbReference type="GO" id="GO:0000287">
    <property type="term" value="F:magnesium ion binding"/>
    <property type="evidence" value="ECO:0007669"/>
    <property type="project" value="InterPro"/>
</dbReference>